<keyword evidence="1" id="KW-0472">Membrane</keyword>
<feature type="transmembrane region" description="Helical" evidence="1">
    <location>
        <begin position="127"/>
        <end position="151"/>
    </location>
</feature>
<evidence type="ECO:0000313" key="3">
    <source>
        <dbReference type="Proteomes" id="UP001595807"/>
    </source>
</evidence>
<protein>
    <recommendedName>
        <fullName evidence="4">DUF3278 domain-containing protein</fullName>
    </recommendedName>
</protein>
<organism evidence="2 3">
    <name type="scientific">Streptococcus caprae</name>
    <dbReference type="NCBI Taxonomy" id="1640501"/>
    <lineage>
        <taxon>Bacteria</taxon>
        <taxon>Bacillati</taxon>
        <taxon>Bacillota</taxon>
        <taxon>Bacilli</taxon>
        <taxon>Lactobacillales</taxon>
        <taxon>Streptococcaceae</taxon>
        <taxon>Streptococcus</taxon>
    </lineage>
</organism>
<dbReference type="Proteomes" id="UP001595807">
    <property type="component" value="Unassembled WGS sequence"/>
</dbReference>
<accession>A0ABV8CW14</accession>
<feature type="transmembrane region" description="Helical" evidence="1">
    <location>
        <begin position="21"/>
        <end position="43"/>
    </location>
</feature>
<keyword evidence="3" id="KW-1185">Reference proteome</keyword>
<evidence type="ECO:0000256" key="1">
    <source>
        <dbReference type="SAM" id="Phobius"/>
    </source>
</evidence>
<dbReference type="RefSeq" id="WP_380426758.1">
    <property type="nucleotide sequence ID" value="NZ_JBHRZV010000049.1"/>
</dbReference>
<comment type="caution">
    <text evidence="2">The sequence shown here is derived from an EMBL/GenBank/DDBJ whole genome shotgun (WGS) entry which is preliminary data.</text>
</comment>
<name>A0ABV8CW14_9STRE</name>
<evidence type="ECO:0008006" key="4">
    <source>
        <dbReference type="Google" id="ProtNLM"/>
    </source>
</evidence>
<sequence length="155" mass="17763">MFDKIWNSLFKKKSEQEFRKDLIGGLFALLLLAVGIAFIYIIAEPWFPKWVLLALAGLDFVYIYAYGRSLVDKKYFKRLYINTYDERNKEIVKLSLVASYCVVMMVVIYHFGFAFGAELATHEPELISLSGFCSTLLGAAIIGLFGTKLLLQKFY</sequence>
<keyword evidence="1" id="KW-1133">Transmembrane helix</keyword>
<reference evidence="3" key="1">
    <citation type="journal article" date="2019" name="Int. J. Syst. Evol. Microbiol.">
        <title>The Global Catalogue of Microorganisms (GCM) 10K type strain sequencing project: providing services to taxonomists for standard genome sequencing and annotation.</title>
        <authorList>
            <consortium name="The Broad Institute Genomics Platform"/>
            <consortium name="The Broad Institute Genome Sequencing Center for Infectious Disease"/>
            <person name="Wu L."/>
            <person name="Ma J."/>
        </authorList>
    </citation>
    <scope>NUCLEOTIDE SEQUENCE [LARGE SCALE GENOMIC DNA]</scope>
    <source>
        <strain evidence="3">CCUG 67170</strain>
    </source>
</reference>
<feature type="transmembrane region" description="Helical" evidence="1">
    <location>
        <begin position="91"/>
        <end position="115"/>
    </location>
</feature>
<dbReference type="EMBL" id="JBHRZV010000049">
    <property type="protein sequence ID" value="MFC3928321.1"/>
    <property type="molecule type" value="Genomic_DNA"/>
</dbReference>
<keyword evidence="1" id="KW-0812">Transmembrane</keyword>
<evidence type="ECO:0000313" key="2">
    <source>
        <dbReference type="EMBL" id="MFC3928321.1"/>
    </source>
</evidence>
<gene>
    <name evidence="2" type="ORF">ACFORF_07055</name>
</gene>
<feature type="transmembrane region" description="Helical" evidence="1">
    <location>
        <begin position="49"/>
        <end position="71"/>
    </location>
</feature>
<proteinExistence type="predicted"/>